<sequence length="76" mass="7402">MRELTTIELDAVSGGFGLLGGVAYAVNGVLAGVGLVVSGILGGVGTAVSGILGGVSSILTGGSPYQSFTYGYPSRH</sequence>
<name>A0ABS3LR74_9PROT</name>
<gene>
    <name evidence="1" type="ORF">J2D73_01165</name>
</gene>
<dbReference type="EMBL" id="JAFVMF010000001">
    <property type="protein sequence ID" value="MBO1358408.1"/>
    <property type="molecule type" value="Genomic_DNA"/>
</dbReference>
<accession>A0ABS3LR74</accession>
<dbReference type="Proteomes" id="UP000664771">
    <property type="component" value="Unassembled WGS sequence"/>
</dbReference>
<keyword evidence="2" id="KW-1185">Reference proteome</keyword>
<protein>
    <submittedName>
        <fullName evidence="1">Uncharacterized protein</fullName>
    </submittedName>
</protein>
<evidence type="ECO:0000313" key="1">
    <source>
        <dbReference type="EMBL" id="MBO1358408.1"/>
    </source>
</evidence>
<organism evidence="1 2">
    <name type="scientific">Acetobacter sacchari</name>
    <dbReference type="NCBI Taxonomy" id="2661687"/>
    <lineage>
        <taxon>Bacteria</taxon>
        <taxon>Pseudomonadati</taxon>
        <taxon>Pseudomonadota</taxon>
        <taxon>Alphaproteobacteria</taxon>
        <taxon>Acetobacterales</taxon>
        <taxon>Acetobacteraceae</taxon>
        <taxon>Acetobacter</taxon>
    </lineage>
</organism>
<reference evidence="1 2" key="1">
    <citation type="submission" date="2021-03" db="EMBL/GenBank/DDBJ databases">
        <title>The complete genome sequence of Acetobacter sacchari TBRC 11175.</title>
        <authorList>
            <person name="Charoenyingcharoen P."/>
            <person name="Yukphan P."/>
        </authorList>
    </citation>
    <scope>NUCLEOTIDE SEQUENCE [LARGE SCALE GENOMIC DNA]</scope>
    <source>
        <strain evidence="1 2">TBRC 11175</strain>
    </source>
</reference>
<comment type="caution">
    <text evidence="1">The sequence shown here is derived from an EMBL/GenBank/DDBJ whole genome shotgun (WGS) entry which is preliminary data.</text>
</comment>
<proteinExistence type="predicted"/>
<evidence type="ECO:0000313" key="2">
    <source>
        <dbReference type="Proteomes" id="UP000664771"/>
    </source>
</evidence>
<dbReference type="RefSeq" id="WP_207878570.1">
    <property type="nucleotide sequence ID" value="NZ_JAFVMF010000001.1"/>
</dbReference>